<accession>A0ABP7MBY5</accession>
<evidence type="ECO:0000256" key="1">
    <source>
        <dbReference type="SAM" id="Phobius"/>
    </source>
</evidence>
<evidence type="ECO:0000313" key="3">
    <source>
        <dbReference type="Proteomes" id="UP001501565"/>
    </source>
</evidence>
<keyword evidence="1" id="KW-0812">Transmembrane</keyword>
<evidence type="ECO:0000313" key="2">
    <source>
        <dbReference type="EMBL" id="GAA3917202.1"/>
    </source>
</evidence>
<comment type="caution">
    <text evidence="2">The sequence shown here is derived from an EMBL/GenBank/DDBJ whole genome shotgun (WGS) entry which is preliminary data.</text>
</comment>
<dbReference type="EMBL" id="BAABBN010000004">
    <property type="protein sequence ID" value="GAA3917202.1"/>
    <property type="molecule type" value="Genomic_DNA"/>
</dbReference>
<name>A0ABP7MBY5_9GAMM</name>
<reference evidence="3" key="1">
    <citation type="journal article" date="2019" name="Int. J. Syst. Evol. Microbiol.">
        <title>The Global Catalogue of Microorganisms (GCM) 10K type strain sequencing project: providing services to taxonomists for standard genome sequencing and annotation.</title>
        <authorList>
            <consortium name="The Broad Institute Genomics Platform"/>
            <consortium name="The Broad Institute Genome Sequencing Center for Infectious Disease"/>
            <person name="Wu L."/>
            <person name="Ma J."/>
        </authorList>
    </citation>
    <scope>NUCLEOTIDE SEQUENCE [LARGE SCALE GENOMIC DNA]</scope>
    <source>
        <strain evidence="3">JCM 17551</strain>
    </source>
</reference>
<dbReference type="RefSeq" id="WP_344796132.1">
    <property type="nucleotide sequence ID" value="NZ_BAABBN010000004.1"/>
</dbReference>
<feature type="transmembrane region" description="Helical" evidence="1">
    <location>
        <begin position="26"/>
        <end position="46"/>
    </location>
</feature>
<dbReference type="Proteomes" id="UP001501565">
    <property type="component" value="Unassembled WGS sequence"/>
</dbReference>
<keyword evidence="1" id="KW-0472">Membrane</keyword>
<proteinExistence type="predicted"/>
<organism evidence="2 3">
    <name type="scientific">Litoribacillus peritrichatus</name>
    <dbReference type="NCBI Taxonomy" id="718191"/>
    <lineage>
        <taxon>Bacteria</taxon>
        <taxon>Pseudomonadati</taxon>
        <taxon>Pseudomonadota</taxon>
        <taxon>Gammaproteobacteria</taxon>
        <taxon>Oceanospirillales</taxon>
        <taxon>Oceanospirillaceae</taxon>
        <taxon>Litoribacillus</taxon>
    </lineage>
</organism>
<sequence length="201" mass="22966">MGNEKSLSTVVKKVKNADHSELTSSAFWIGHSLMVLATIFGVYLAAQAGLKQAIIFDDVSTKQSNYFLRHSLYEELSDNVAILRTYNETALSKGMSKTMLKMKNPNLNTYVWETMKYSPATLETPSYFLSETRRFYTQVNDIIRKGEEKQYGPSHASKLMTETLDRMEKVVLPKLAKNSEYLVRQLKEFDVDVDEIQGLNE</sequence>
<gene>
    <name evidence="2" type="ORF">GCM10022277_10170</name>
</gene>
<protein>
    <submittedName>
        <fullName evidence="2">Uncharacterized protein</fullName>
    </submittedName>
</protein>
<keyword evidence="3" id="KW-1185">Reference proteome</keyword>
<keyword evidence="1" id="KW-1133">Transmembrane helix</keyword>